<sequence length="263" mass="26568">MKRKSTGIAAMAVATLFSGCGGSDSAAITENFTIGPSTTTTLATGSAQGLYEGVASNGRYFNTLVLENDQFTIIYGNRLNNVFTVTGLITGSGQSGNGSFSSTDLKDFPAGGIPLAGTLSASFIPATSFNAVVNRAGQAITFAGTVPSSTSYVYNSLANLADIVGAWDMTTLTGEPVALNIAANGSFTAASAGCGFTGTIAPRVSGRNVFNVVITFGPAPCVLASQTVSGHAVTYLLGNGQRQLIAAATDATKNNATVVFGAR</sequence>
<dbReference type="EMBL" id="QYUQ01000002">
    <property type="protein sequence ID" value="RJG01806.1"/>
    <property type="molecule type" value="Genomic_DNA"/>
</dbReference>
<dbReference type="PROSITE" id="PS51257">
    <property type="entry name" value="PROKAR_LIPOPROTEIN"/>
    <property type="match status" value="1"/>
</dbReference>
<organism evidence="2 3">
    <name type="scientific">Noviherbaspirillum sedimenti</name>
    <dbReference type="NCBI Taxonomy" id="2320865"/>
    <lineage>
        <taxon>Bacteria</taxon>
        <taxon>Pseudomonadati</taxon>
        <taxon>Pseudomonadota</taxon>
        <taxon>Betaproteobacteria</taxon>
        <taxon>Burkholderiales</taxon>
        <taxon>Oxalobacteraceae</taxon>
        <taxon>Noviherbaspirillum</taxon>
    </lineage>
</organism>
<comment type="caution">
    <text evidence="2">The sequence shown here is derived from an EMBL/GenBank/DDBJ whole genome shotgun (WGS) entry which is preliminary data.</text>
</comment>
<gene>
    <name evidence="2" type="ORF">D3878_09615</name>
</gene>
<dbReference type="RefSeq" id="WP_119785269.1">
    <property type="nucleotide sequence ID" value="NZ_QYUQ01000002.1"/>
</dbReference>
<dbReference type="OrthoDB" id="9791183at2"/>
<name>A0A3A3GHR0_9BURK</name>
<protein>
    <submittedName>
        <fullName evidence="2">Uncharacterized protein</fullName>
    </submittedName>
</protein>
<evidence type="ECO:0000256" key="1">
    <source>
        <dbReference type="SAM" id="SignalP"/>
    </source>
</evidence>
<keyword evidence="1" id="KW-0732">Signal</keyword>
<reference evidence="3" key="1">
    <citation type="submission" date="2018-09" db="EMBL/GenBank/DDBJ databases">
        <authorList>
            <person name="Zhu H."/>
        </authorList>
    </citation>
    <scope>NUCLEOTIDE SEQUENCE [LARGE SCALE GENOMIC DNA]</scope>
    <source>
        <strain evidence="3">K1S02-23</strain>
    </source>
</reference>
<feature type="signal peptide" evidence="1">
    <location>
        <begin position="1"/>
        <end position="26"/>
    </location>
</feature>
<evidence type="ECO:0000313" key="3">
    <source>
        <dbReference type="Proteomes" id="UP000266327"/>
    </source>
</evidence>
<feature type="chain" id="PRO_5017424738" evidence="1">
    <location>
        <begin position="27"/>
        <end position="263"/>
    </location>
</feature>
<dbReference type="AlphaFoldDB" id="A0A3A3GHR0"/>
<proteinExistence type="predicted"/>
<keyword evidence="3" id="KW-1185">Reference proteome</keyword>
<evidence type="ECO:0000313" key="2">
    <source>
        <dbReference type="EMBL" id="RJG01806.1"/>
    </source>
</evidence>
<accession>A0A3A3GHR0</accession>
<dbReference type="Proteomes" id="UP000266327">
    <property type="component" value="Unassembled WGS sequence"/>
</dbReference>